<dbReference type="OrthoDB" id="1046782at2759"/>
<evidence type="ECO:0000313" key="2">
    <source>
        <dbReference type="EMBL" id="KAE8354537.1"/>
    </source>
</evidence>
<proteinExistence type="predicted"/>
<feature type="domain" description="CorA-like transporter" evidence="1">
    <location>
        <begin position="25"/>
        <end position="244"/>
    </location>
</feature>
<evidence type="ECO:0000259" key="1">
    <source>
        <dbReference type="Pfam" id="PF26616"/>
    </source>
</evidence>
<dbReference type="AlphaFoldDB" id="A0A5N6ZA49"/>
<organism evidence="2 3">
    <name type="scientific">Aspergillus coremiiformis</name>
    <dbReference type="NCBI Taxonomy" id="138285"/>
    <lineage>
        <taxon>Eukaryota</taxon>
        <taxon>Fungi</taxon>
        <taxon>Dikarya</taxon>
        <taxon>Ascomycota</taxon>
        <taxon>Pezizomycotina</taxon>
        <taxon>Eurotiomycetes</taxon>
        <taxon>Eurotiomycetidae</taxon>
        <taxon>Eurotiales</taxon>
        <taxon>Aspergillaceae</taxon>
        <taxon>Aspergillus</taxon>
        <taxon>Aspergillus subgen. Circumdati</taxon>
    </lineage>
</organism>
<sequence>MSERIDIGTQSQSADFFVPPYFNDTQTSRQILALRSGNVFSQDELNLECIVDENGQVTSSVITDESGFKRMLDVGLQNNPVHSLVCIPQKTSWSEFSLTCEHLTELHRVYKIFTPFLDYVQAFGRKTREKDENFGGYHRRIALDSYEFCYNIRYMDQTGRREHPWSIRQVAIYLQYTKSTQSTRWLLLQPSTSIKAAIVEFLRNHNLSSEPMFLHHIVFHFTERNWRGYINELEESLVELEEKALYAKVGCEKPRPYDFSITFRDSQNVQRLHRKFLKASVALDSNLEVAHGYKIHCKDLCERNLGGRNPLLFVEVELYKVKLRAHKRSVKVLLERCTQTLSILSQILEYRNDENIIKIANALSYNSEAMHKIALAGNEENKSIKILSEKAQRDSQSVKILTYIAMLYLPASLVAVSRASTRRT</sequence>
<evidence type="ECO:0000313" key="3">
    <source>
        <dbReference type="Proteomes" id="UP000327118"/>
    </source>
</evidence>
<name>A0A5N6ZA49_9EURO</name>
<protein>
    <recommendedName>
        <fullName evidence="1">CorA-like transporter domain-containing protein</fullName>
    </recommendedName>
</protein>
<gene>
    <name evidence="2" type="ORF">BDV28DRAFT_79440</name>
</gene>
<accession>A0A5N6ZA49</accession>
<dbReference type="Proteomes" id="UP000327118">
    <property type="component" value="Unassembled WGS sequence"/>
</dbReference>
<keyword evidence="3" id="KW-1185">Reference proteome</keyword>
<dbReference type="EMBL" id="ML739070">
    <property type="protein sequence ID" value="KAE8354537.1"/>
    <property type="molecule type" value="Genomic_DNA"/>
</dbReference>
<dbReference type="InterPro" id="IPR058257">
    <property type="entry name" value="CorA-like_dom"/>
</dbReference>
<reference evidence="3" key="1">
    <citation type="submission" date="2019-04" db="EMBL/GenBank/DDBJ databases">
        <title>Friends and foes A comparative genomics studyof 23 Aspergillus species from section Flavi.</title>
        <authorList>
            <consortium name="DOE Joint Genome Institute"/>
            <person name="Kjaerbolling I."/>
            <person name="Vesth T."/>
            <person name="Frisvad J.C."/>
            <person name="Nybo J.L."/>
            <person name="Theobald S."/>
            <person name="Kildgaard S."/>
            <person name="Isbrandt T."/>
            <person name="Kuo A."/>
            <person name="Sato A."/>
            <person name="Lyhne E.K."/>
            <person name="Kogle M.E."/>
            <person name="Wiebenga A."/>
            <person name="Kun R.S."/>
            <person name="Lubbers R.J."/>
            <person name="Makela M.R."/>
            <person name="Barry K."/>
            <person name="Chovatia M."/>
            <person name="Clum A."/>
            <person name="Daum C."/>
            <person name="Haridas S."/>
            <person name="He G."/>
            <person name="LaButti K."/>
            <person name="Lipzen A."/>
            <person name="Mondo S."/>
            <person name="Riley R."/>
            <person name="Salamov A."/>
            <person name="Simmons B.A."/>
            <person name="Magnuson J.K."/>
            <person name="Henrissat B."/>
            <person name="Mortensen U.H."/>
            <person name="Larsen T.O."/>
            <person name="Devries R.P."/>
            <person name="Grigoriev I.V."/>
            <person name="Machida M."/>
            <person name="Baker S.E."/>
            <person name="Andersen M.R."/>
        </authorList>
    </citation>
    <scope>NUCLEOTIDE SEQUENCE [LARGE SCALE GENOMIC DNA]</scope>
    <source>
        <strain evidence="3">CBS 553.77</strain>
    </source>
</reference>
<dbReference type="Pfam" id="PF26616">
    <property type="entry name" value="CorA-like"/>
    <property type="match status" value="1"/>
</dbReference>